<dbReference type="Pfam" id="PF01408">
    <property type="entry name" value="GFO_IDH_MocA"/>
    <property type="match status" value="1"/>
</dbReference>
<dbReference type="SUPFAM" id="SSF55347">
    <property type="entry name" value="Glyceraldehyde-3-phosphate dehydrogenase-like, C-terminal domain"/>
    <property type="match status" value="1"/>
</dbReference>
<dbReference type="InterPro" id="IPR036291">
    <property type="entry name" value="NAD(P)-bd_dom_sf"/>
</dbReference>
<dbReference type="EMBL" id="CP017641">
    <property type="protein sequence ID" value="APZ92633.1"/>
    <property type="molecule type" value="Genomic_DNA"/>
</dbReference>
<name>A0A1P8WF15_9PLAN</name>
<dbReference type="Pfam" id="PF22725">
    <property type="entry name" value="GFO_IDH_MocA_C3"/>
    <property type="match status" value="1"/>
</dbReference>
<keyword evidence="3" id="KW-0560">Oxidoreductase</keyword>
<dbReference type="GO" id="GO:0000166">
    <property type="term" value="F:nucleotide binding"/>
    <property type="evidence" value="ECO:0007669"/>
    <property type="project" value="InterPro"/>
</dbReference>
<accession>A0A1P8WF15</accession>
<dbReference type="RefSeq" id="WP_077024234.1">
    <property type="nucleotide sequence ID" value="NZ_CP017641.1"/>
</dbReference>
<evidence type="ECO:0000259" key="2">
    <source>
        <dbReference type="Pfam" id="PF22725"/>
    </source>
</evidence>
<dbReference type="Proteomes" id="UP000187735">
    <property type="component" value="Chromosome"/>
</dbReference>
<dbReference type="KEGG" id="fmr:Fuma_02244"/>
<dbReference type="InterPro" id="IPR000683">
    <property type="entry name" value="Gfo/Idh/MocA-like_OxRdtase_N"/>
</dbReference>
<keyword evidence="4" id="KW-1185">Reference proteome</keyword>
<organism evidence="3 4">
    <name type="scientific">Fuerstiella marisgermanici</name>
    <dbReference type="NCBI Taxonomy" id="1891926"/>
    <lineage>
        <taxon>Bacteria</taxon>
        <taxon>Pseudomonadati</taxon>
        <taxon>Planctomycetota</taxon>
        <taxon>Planctomycetia</taxon>
        <taxon>Planctomycetales</taxon>
        <taxon>Planctomycetaceae</taxon>
        <taxon>Fuerstiella</taxon>
    </lineage>
</organism>
<dbReference type="GO" id="GO:0050112">
    <property type="term" value="F:inositol 2-dehydrogenase (NAD+) activity"/>
    <property type="evidence" value="ECO:0007669"/>
    <property type="project" value="UniProtKB-EC"/>
</dbReference>
<dbReference type="SUPFAM" id="SSF51735">
    <property type="entry name" value="NAD(P)-binding Rossmann-fold domains"/>
    <property type="match status" value="1"/>
</dbReference>
<evidence type="ECO:0000259" key="1">
    <source>
        <dbReference type="Pfam" id="PF01408"/>
    </source>
</evidence>
<protein>
    <submittedName>
        <fullName evidence="3">Inositol 2-dehydrogenase/D-chiro-inositol 3-dehydrogenase</fullName>
        <ecNumber evidence="3">1.1.1.18</ecNumber>
    </submittedName>
</protein>
<dbReference type="InterPro" id="IPR055170">
    <property type="entry name" value="GFO_IDH_MocA-like_dom"/>
</dbReference>
<dbReference type="Gene3D" id="3.40.50.720">
    <property type="entry name" value="NAD(P)-binding Rossmann-like Domain"/>
    <property type="match status" value="1"/>
</dbReference>
<evidence type="ECO:0000313" key="3">
    <source>
        <dbReference type="EMBL" id="APZ92633.1"/>
    </source>
</evidence>
<dbReference type="Gene3D" id="3.30.360.10">
    <property type="entry name" value="Dihydrodipicolinate Reductase, domain 2"/>
    <property type="match status" value="1"/>
</dbReference>
<dbReference type="AlphaFoldDB" id="A0A1P8WF15"/>
<reference evidence="3 4" key="1">
    <citation type="journal article" date="2016" name="Front. Microbiol.">
        <title>Fuerstia marisgermanicae gen. nov., sp. nov., an Unusual Member of the Phylum Planctomycetes from the German Wadden Sea.</title>
        <authorList>
            <person name="Kohn T."/>
            <person name="Heuer A."/>
            <person name="Jogler M."/>
            <person name="Vollmers J."/>
            <person name="Boedeker C."/>
            <person name="Bunk B."/>
            <person name="Rast P."/>
            <person name="Borchert D."/>
            <person name="Glockner I."/>
            <person name="Freese H.M."/>
            <person name="Klenk H.P."/>
            <person name="Overmann J."/>
            <person name="Kaster A.K."/>
            <person name="Rohde M."/>
            <person name="Wiegand S."/>
            <person name="Jogler C."/>
        </authorList>
    </citation>
    <scope>NUCLEOTIDE SEQUENCE [LARGE SCALE GENOMIC DNA]</scope>
    <source>
        <strain evidence="3 4">NH11</strain>
    </source>
</reference>
<feature type="domain" description="Gfo/Idh/MocA-like oxidoreductase N-terminal" evidence="1">
    <location>
        <begin position="3"/>
        <end position="118"/>
    </location>
</feature>
<feature type="domain" description="GFO/IDH/MocA-like oxidoreductase" evidence="2">
    <location>
        <begin position="128"/>
        <end position="250"/>
    </location>
</feature>
<proteinExistence type="predicted"/>
<dbReference type="STRING" id="1891926.Fuma_02244"/>
<gene>
    <name evidence="3" type="primary">iolG_9</name>
    <name evidence="3" type="ORF">Fuma_02244</name>
</gene>
<dbReference type="OrthoDB" id="9815825at2"/>
<dbReference type="PANTHER" id="PTHR43377:SF1">
    <property type="entry name" value="BILIVERDIN REDUCTASE A"/>
    <property type="match status" value="1"/>
</dbReference>
<sequence>MKNILVVGAGSIGERHIRCFQKTGRAVVAVCEINDALRERVVTDYALPSQFRSLDEAMAQSFDAAVICTPAHLHIPMSLQLAKQGVGLLIEKPLSTSTDGIEELQAVITQQNLPAGVAYVMRNHPAMAALKRALDSDQFGRQVQVVYAGGQHFPFYRPAYRDTYYAKHETGGGAIQDAITHIMNASEWLVGPVSKLVADAEHCVLDGVDVEDTVNVITRHGDIPGSFSLNQHQPPNENQLTVICERGTIRGDFTRHRWLSCVEPGAPWYVEEEFSLERDDMFINQANAFLDVLDGTAEATCSLAEALQTLKVNLATLQSVRAAEWVTL</sequence>
<dbReference type="EC" id="1.1.1.18" evidence="3"/>
<dbReference type="InterPro" id="IPR051450">
    <property type="entry name" value="Gfo/Idh/MocA_Oxidoreductases"/>
</dbReference>
<evidence type="ECO:0000313" key="4">
    <source>
        <dbReference type="Proteomes" id="UP000187735"/>
    </source>
</evidence>
<dbReference type="PANTHER" id="PTHR43377">
    <property type="entry name" value="BILIVERDIN REDUCTASE A"/>
    <property type="match status" value="1"/>
</dbReference>